<gene>
    <name evidence="2" type="ORF">EAI_04577</name>
</gene>
<organism evidence="3">
    <name type="scientific">Harpegnathos saltator</name>
    <name type="common">Jerdon's jumping ant</name>
    <dbReference type="NCBI Taxonomy" id="610380"/>
    <lineage>
        <taxon>Eukaryota</taxon>
        <taxon>Metazoa</taxon>
        <taxon>Ecdysozoa</taxon>
        <taxon>Arthropoda</taxon>
        <taxon>Hexapoda</taxon>
        <taxon>Insecta</taxon>
        <taxon>Pterygota</taxon>
        <taxon>Neoptera</taxon>
        <taxon>Endopterygota</taxon>
        <taxon>Hymenoptera</taxon>
        <taxon>Apocrita</taxon>
        <taxon>Aculeata</taxon>
        <taxon>Formicoidea</taxon>
        <taxon>Formicidae</taxon>
        <taxon>Ponerinae</taxon>
        <taxon>Ponerini</taxon>
        <taxon>Harpegnathos</taxon>
    </lineage>
</organism>
<feature type="region of interest" description="Disordered" evidence="1">
    <location>
        <begin position="332"/>
        <end position="360"/>
    </location>
</feature>
<protein>
    <submittedName>
        <fullName evidence="2">Uncharacterized protein</fullName>
    </submittedName>
</protein>
<evidence type="ECO:0000313" key="2">
    <source>
        <dbReference type="EMBL" id="EFN75610.1"/>
    </source>
</evidence>
<dbReference type="InParanoid" id="E2C8Z2"/>
<sequence>MAKRKKTVPPLDVESNKDHSISAKLADHERRRKLLSQIALLRTYVSALESRLETPKFGQLQLPTDASRDGETAARCNVLDIRTKLRYDLYRFTGVRCTKCEGSFVFEVSGADSVTGAEPYAVEILMDSHGCGKLGKWVLPMSIDVQGILSRHPIEDLNNVRQFLKSCKHHVDCYICRAKQLEELRNFLADVKNARVSQIVGISQIELVMSGVKDIENDAICNVILYLCYNSAEVRPYKLLLDTDDSKEPSASLLKRLNKHFKPFLKNDLSSAFKWVNESQTEFLWEPITSDVKEISDESFEATGFLSTYLHRGNKKQKASKNKEQDKEIMRAAHDNEMESSLRVEGEERKNSDVKENKKRDFMDSKKIDLCKQEQFTRRKTLFDAKEPSDDSKQFEKEVLNVEKRSDRYVTDENNKSEAKVTSAASRIQRRKKSKKHQTDVNNGKKKVSVRNRKLLEKSNDSGHEDSRDPRAARKRRKTITREDKRDKENCAILDTNKQIQKEQMNLSNSTPTSKKLPDKRKFFHASRISEICRHISESEIKTEECSK</sequence>
<dbReference type="KEGG" id="hst:105191249"/>
<evidence type="ECO:0000256" key="1">
    <source>
        <dbReference type="SAM" id="MobiDB-lite"/>
    </source>
</evidence>
<feature type="region of interest" description="Disordered" evidence="1">
    <location>
        <begin position="407"/>
        <end position="489"/>
    </location>
</feature>
<keyword evidence="3" id="KW-1185">Reference proteome</keyword>
<dbReference type="PhylomeDB" id="E2C8Z2"/>
<accession>E2C8Z2</accession>
<name>E2C8Z2_HARSA</name>
<dbReference type="AlphaFoldDB" id="E2C8Z2"/>
<feature type="compositionally biased region" description="Basic and acidic residues" evidence="1">
    <location>
        <begin position="454"/>
        <end position="472"/>
    </location>
</feature>
<proteinExistence type="predicted"/>
<reference evidence="2 3" key="1">
    <citation type="journal article" date="2010" name="Science">
        <title>Genomic comparison of the ants Camponotus floridanus and Harpegnathos saltator.</title>
        <authorList>
            <person name="Bonasio R."/>
            <person name="Zhang G."/>
            <person name="Ye C."/>
            <person name="Mutti N.S."/>
            <person name="Fang X."/>
            <person name="Qin N."/>
            <person name="Donahue G."/>
            <person name="Yang P."/>
            <person name="Li Q."/>
            <person name="Li C."/>
            <person name="Zhang P."/>
            <person name="Huang Z."/>
            <person name="Berger S.L."/>
            <person name="Reinberg D."/>
            <person name="Wang J."/>
            <person name="Liebig J."/>
        </authorList>
    </citation>
    <scope>NUCLEOTIDE SEQUENCE [LARGE SCALE GENOMIC DNA]</scope>
    <source>
        <strain evidence="2 3">R22 G/1</strain>
    </source>
</reference>
<feature type="compositionally biased region" description="Basic and acidic residues" evidence="1">
    <location>
        <begin position="480"/>
        <end position="489"/>
    </location>
</feature>
<dbReference type="OrthoDB" id="7698633at2759"/>
<dbReference type="Proteomes" id="UP000008237">
    <property type="component" value="Unassembled WGS sequence"/>
</dbReference>
<feature type="compositionally biased region" description="Basic residues" evidence="1">
    <location>
        <begin position="444"/>
        <end position="453"/>
    </location>
</feature>
<feature type="compositionally biased region" description="Basic and acidic residues" evidence="1">
    <location>
        <begin position="407"/>
        <end position="419"/>
    </location>
</feature>
<evidence type="ECO:0000313" key="3">
    <source>
        <dbReference type="Proteomes" id="UP000008237"/>
    </source>
</evidence>
<dbReference type="STRING" id="610380.E2C8Z2"/>
<dbReference type="OMA" id="GKWVLPM"/>
<dbReference type="EMBL" id="GL453744">
    <property type="protein sequence ID" value="EFN75610.1"/>
    <property type="molecule type" value="Genomic_DNA"/>
</dbReference>